<dbReference type="PROSITE" id="PS50109">
    <property type="entry name" value="HIS_KIN"/>
    <property type="match status" value="1"/>
</dbReference>
<dbReference type="KEGG" id="crs:FQB35_02670"/>
<dbReference type="GO" id="GO:0005886">
    <property type="term" value="C:plasma membrane"/>
    <property type="evidence" value="ECO:0007669"/>
    <property type="project" value="UniProtKB-SubCell"/>
</dbReference>
<evidence type="ECO:0000256" key="5">
    <source>
        <dbReference type="ARBA" id="ARBA00022553"/>
    </source>
</evidence>
<dbReference type="Gene3D" id="3.30.450.20">
    <property type="entry name" value="PAS domain"/>
    <property type="match status" value="1"/>
</dbReference>
<keyword evidence="8" id="KW-0547">Nucleotide-binding</keyword>
<dbReference type="InterPro" id="IPR003594">
    <property type="entry name" value="HATPase_dom"/>
</dbReference>
<dbReference type="InterPro" id="IPR004358">
    <property type="entry name" value="Sig_transdc_His_kin-like_C"/>
</dbReference>
<evidence type="ECO:0000259" key="15">
    <source>
        <dbReference type="PROSITE" id="PS50109"/>
    </source>
</evidence>
<protein>
    <recommendedName>
        <fullName evidence="3">histidine kinase</fullName>
        <ecNumber evidence="3">2.7.13.3</ecNumber>
    </recommendedName>
</protein>
<dbReference type="PANTHER" id="PTHR43711:SF26">
    <property type="entry name" value="SENSOR HISTIDINE KINASE RCSC"/>
    <property type="match status" value="1"/>
</dbReference>
<evidence type="ECO:0000256" key="11">
    <source>
        <dbReference type="ARBA" id="ARBA00022989"/>
    </source>
</evidence>
<dbReference type="InterPro" id="IPR033479">
    <property type="entry name" value="dCache_1"/>
</dbReference>
<feature type="transmembrane region" description="Helical" evidence="14">
    <location>
        <begin position="12"/>
        <end position="33"/>
    </location>
</feature>
<keyword evidence="13 14" id="KW-0472">Membrane</keyword>
<accession>A0A5C0SB90</accession>
<dbReference type="SUPFAM" id="SSF55874">
    <property type="entry name" value="ATPase domain of HSP90 chaperone/DNA topoisomerase II/histidine kinase"/>
    <property type="match status" value="1"/>
</dbReference>
<dbReference type="Pfam" id="PF00512">
    <property type="entry name" value="HisKA"/>
    <property type="match status" value="1"/>
</dbReference>
<evidence type="ECO:0000256" key="6">
    <source>
        <dbReference type="ARBA" id="ARBA00022679"/>
    </source>
</evidence>
<dbReference type="CDD" id="cd12912">
    <property type="entry name" value="PDC2_MCP_like"/>
    <property type="match status" value="1"/>
</dbReference>
<dbReference type="RefSeq" id="WP_148808446.1">
    <property type="nucleotide sequence ID" value="NZ_CP042243.1"/>
</dbReference>
<dbReference type="PANTHER" id="PTHR43711">
    <property type="entry name" value="TWO-COMPONENT HISTIDINE KINASE"/>
    <property type="match status" value="1"/>
</dbReference>
<keyword evidence="9" id="KW-0418">Kinase</keyword>
<dbReference type="CDD" id="cd18773">
    <property type="entry name" value="PDC1_HK_sensor"/>
    <property type="match status" value="1"/>
</dbReference>
<dbReference type="EMBL" id="CP042243">
    <property type="protein sequence ID" value="QEK11360.1"/>
    <property type="molecule type" value="Genomic_DNA"/>
</dbReference>
<keyword evidence="12" id="KW-0902">Two-component regulatory system</keyword>
<name>A0A5C0SB90_CRATE</name>
<evidence type="ECO:0000256" key="3">
    <source>
        <dbReference type="ARBA" id="ARBA00012438"/>
    </source>
</evidence>
<evidence type="ECO:0000256" key="7">
    <source>
        <dbReference type="ARBA" id="ARBA00022692"/>
    </source>
</evidence>
<dbReference type="PRINTS" id="PR00344">
    <property type="entry name" value="BCTRLSENSOR"/>
</dbReference>
<sequence length="598" mass="68826">MTKKSLYPENIVRRILIFTLTICMMLTTVLIYFSHNITKERSFKVINDMSFKNSQIYAETIGDWIHERMNAMQIYADTPIVKSMDWNKIEPYLKKEIKDSKIYNCLFIADDLGNFVTTDGDHTNIYDRKYFQAAMSGKSSISNLLISKLTKELICTIAVPIRNDNGKIVGVMGGIMNLEHIHNLTKKFKVDHPDSYSYILDKNGLTISHPNKNFVMNKNIIKSIEFVDPKPYNIDQVLNNDMGYIEYNFEGTMAYGYYYSIPNTDGWKLFIKVPKEYISKSIQENTNKLLSIGILGTMIIGIISLVIGQVIAEPMLKLKKDMKESKRLLEERIKYDQLRTEFFSNISHELKTPLNIIFSTTQLLNLSIKDPENIHVEKLNKYVHTMKQNCNRLLRLINNLIDITKIDSGFMQLNLQNKNIVDIIEDITLSTVEYVKSKGRTIIFDTEVEEKVMAFDLDKIERIILNLISNAIKFTKPGDKIEVSIYDKEDKVFIVVKDTGIGIPEDKQNLIFERFRQVDGSLKRKTEGSGIGLSLVKSLVTMHEGNISVKRECGKGTEFVIKLPVKLVSEADYITKDSSFLEKDRVEKINIEFSDIYS</sequence>
<dbReference type="InterPro" id="IPR029151">
    <property type="entry name" value="Sensor-like_sf"/>
</dbReference>
<dbReference type="CDD" id="cd16922">
    <property type="entry name" value="HATPase_EvgS-ArcB-TorS-like"/>
    <property type="match status" value="1"/>
</dbReference>
<evidence type="ECO:0000256" key="8">
    <source>
        <dbReference type="ARBA" id="ARBA00022741"/>
    </source>
</evidence>
<dbReference type="SUPFAM" id="SSF103190">
    <property type="entry name" value="Sensory domain-like"/>
    <property type="match status" value="1"/>
</dbReference>
<evidence type="ECO:0000313" key="17">
    <source>
        <dbReference type="Proteomes" id="UP000324646"/>
    </source>
</evidence>
<dbReference type="AlphaFoldDB" id="A0A5C0SB90"/>
<keyword evidence="11 14" id="KW-1133">Transmembrane helix</keyword>
<evidence type="ECO:0000256" key="1">
    <source>
        <dbReference type="ARBA" id="ARBA00000085"/>
    </source>
</evidence>
<evidence type="ECO:0000256" key="12">
    <source>
        <dbReference type="ARBA" id="ARBA00023012"/>
    </source>
</evidence>
<feature type="transmembrane region" description="Helical" evidence="14">
    <location>
        <begin position="289"/>
        <end position="312"/>
    </location>
</feature>
<keyword evidence="4" id="KW-1003">Cell membrane</keyword>
<dbReference type="SMART" id="SM00387">
    <property type="entry name" value="HATPase_c"/>
    <property type="match status" value="1"/>
</dbReference>
<dbReference type="InterPro" id="IPR036890">
    <property type="entry name" value="HATPase_C_sf"/>
</dbReference>
<dbReference type="SUPFAM" id="SSF47384">
    <property type="entry name" value="Homodimeric domain of signal transducing histidine kinase"/>
    <property type="match status" value="1"/>
</dbReference>
<evidence type="ECO:0000256" key="10">
    <source>
        <dbReference type="ARBA" id="ARBA00022840"/>
    </source>
</evidence>
<dbReference type="Proteomes" id="UP000324646">
    <property type="component" value="Chromosome"/>
</dbReference>
<reference evidence="16 17" key="1">
    <citation type="submission" date="2019-07" db="EMBL/GenBank/DDBJ databases">
        <title>Complete genome of Crassaminicella thermophila SY095.</title>
        <authorList>
            <person name="Li X."/>
        </authorList>
    </citation>
    <scope>NUCLEOTIDE SEQUENCE [LARGE SCALE GENOMIC DNA]</scope>
    <source>
        <strain evidence="16 17">SY095</strain>
    </source>
</reference>
<dbReference type="FunFam" id="3.30.565.10:FF:000037">
    <property type="entry name" value="Hybrid sensor histidine kinase/response regulator"/>
    <property type="match status" value="1"/>
</dbReference>
<dbReference type="InterPro" id="IPR005467">
    <property type="entry name" value="His_kinase_dom"/>
</dbReference>
<comment type="subcellular location">
    <subcellularLocation>
        <location evidence="2">Cell membrane</location>
        <topology evidence="2">Multi-pass membrane protein</topology>
    </subcellularLocation>
</comment>
<evidence type="ECO:0000256" key="2">
    <source>
        <dbReference type="ARBA" id="ARBA00004651"/>
    </source>
</evidence>
<evidence type="ECO:0000256" key="13">
    <source>
        <dbReference type="ARBA" id="ARBA00023136"/>
    </source>
</evidence>
<dbReference type="SMART" id="SM00388">
    <property type="entry name" value="HisKA"/>
    <property type="match status" value="1"/>
</dbReference>
<dbReference type="GO" id="GO:0005524">
    <property type="term" value="F:ATP binding"/>
    <property type="evidence" value="ECO:0007669"/>
    <property type="project" value="UniProtKB-KW"/>
</dbReference>
<keyword evidence="6" id="KW-0808">Transferase</keyword>
<dbReference type="InterPro" id="IPR036097">
    <property type="entry name" value="HisK_dim/P_sf"/>
</dbReference>
<dbReference type="Pfam" id="PF02518">
    <property type="entry name" value="HATPase_c"/>
    <property type="match status" value="1"/>
</dbReference>
<dbReference type="InterPro" id="IPR050736">
    <property type="entry name" value="Sensor_HK_Regulatory"/>
</dbReference>
<proteinExistence type="predicted"/>
<keyword evidence="5" id="KW-0597">Phosphoprotein</keyword>
<evidence type="ECO:0000313" key="16">
    <source>
        <dbReference type="EMBL" id="QEK11360.1"/>
    </source>
</evidence>
<evidence type="ECO:0000256" key="9">
    <source>
        <dbReference type="ARBA" id="ARBA00022777"/>
    </source>
</evidence>
<dbReference type="EC" id="2.7.13.3" evidence="3"/>
<keyword evidence="7 14" id="KW-0812">Transmembrane</keyword>
<dbReference type="InterPro" id="IPR003661">
    <property type="entry name" value="HisK_dim/P_dom"/>
</dbReference>
<dbReference type="CDD" id="cd00082">
    <property type="entry name" value="HisKA"/>
    <property type="match status" value="1"/>
</dbReference>
<dbReference type="Gene3D" id="1.10.287.130">
    <property type="match status" value="1"/>
</dbReference>
<evidence type="ECO:0000256" key="14">
    <source>
        <dbReference type="SAM" id="Phobius"/>
    </source>
</evidence>
<dbReference type="GO" id="GO:0000155">
    <property type="term" value="F:phosphorelay sensor kinase activity"/>
    <property type="evidence" value="ECO:0007669"/>
    <property type="project" value="InterPro"/>
</dbReference>
<feature type="domain" description="Histidine kinase" evidence="15">
    <location>
        <begin position="345"/>
        <end position="567"/>
    </location>
</feature>
<keyword evidence="17" id="KW-1185">Reference proteome</keyword>
<dbReference type="Gene3D" id="3.30.565.10">
    <property type="entry name" value="Histidine kinase-like ATPase, C-terminal domain"/>
    <property type="match status" value="1"/>
</dbReference>
<comment type="catalytic activity">
    <reaction evidence="1">
        <text>ATP + protein L-histidine = ADP + protein N-phospho-L-histidine.</text>
        <dbReference type="EC" id="2.7.13.3"/>
    </reaction>
</comment>
<keyword evidence="10" id="KW-0067">ATP-binding</keyword>
<gene>
    <name evidence="16" type="ORF">FQB35_02670</name>
</gene>
<organism evidence="16 17">
    <name type="scientific">Crassaminicella thermophila</name>
    <dbReference type="NCBI Taxonomy" id="2599308"/>
    <lineage>
        <taxon>Bacteria</taxon>
        <taxon>Bacillati</taxon>
        <taxon>Bacillota</taxon>
        <taxon>Clostridia</taxon>
        <taxon>Eubacteriales</taxon>
        <taxon>Clostridiaceae</taxon>
        <taxon>Crassaminicella</taxon>
    </lineage>
</organism>
<dbReference type="OrthoDB" id="9813394at2"/>
<evidence type="ECO:0000256" key="4">
    <source>
        <dbReference type="ARBA" id="ARBA00022475"/>
    </source>
</evidence>
<dbReference type="Pfam" id="PF02743">
    <property type="entry name" value="dCache_1"/>
    <property type="match status" value="1"/>
</dbReference>